<evidence type="ECO:0000256" key="4">
    <source>
        <dbReference type="ARBA" id="ARBA00023136"/>
    </source>
</evidence>
<keyword evidence="2" id="KW-0812">Transmembrane</keyword>
<keyword evidence="4" id="KW-0472">Membrane</keyword>
<dbReference type="Gene3D" id="1.25.40.10">
    <property type="entry name" value="Tetratricopeptide repeat domain"/>
    <property type="match status" value="1"/>
</dbReference>
<dbReference type="PANTHER" id="PTHR12745">
    <property type="entry name" value="SUPPRESSION OF TUMORIGENICITY 7"/>
    <property type="match status" value="1"/>
</dbReference>
<dbReference type="SUPFAM" id="SSF48452">
    <property type="entry name" value="TPR-like"/>
    <property type="match status" value="1"/>
</dbReference>
<evidence type="ECO:0000313" key="6">
    <source>
        <dbReference type="EMBL" id="SHK92154.1"/>
    </source>
</evidence>
<sequence>MAERNYHPQRQRAAGKPADPEQNGEVDWEAWLDELLQEVELAPPGSTPLEQAQALIYQAWHEPDRRRRIELARQALDCSPDCADAWVVLAEEADDVAEALRCYREGVAAGERALPPALFEQECGCFWQIPEARPYLRARVGLAQCLWLLGEQDAALQHFWELLRLDAGDHLHVRYLLLEALLIRNDLQALRRLIDMYPDDESAAWRYSRALVLYRSEGDTLVARQALREARQTNPYVLDYLLGRKKLPRALPDTIEPGSVEEAVDYVSVARPYWKNTPGALRWLRQQVARARSR</sequence>
<gene>
    <name evidence="6" type="ORF">SAMN04488087_2301</name>
</gene>
<feature type="region of interest" description="Disordered" evidence="5">
    <location>
        <begin position="1"/>
        <end position="23"/>
    </location>
</feature>
<comment type="subcellular location">
    <subcellularLocation>
        <location evidence="1">Membrane</location>
        <topology evidence="1">Multi-pass membrane protein</topology>
    </subcellularLocation>
</comment>
<evidence type="ECO:0000256" key="1">
    <source>
        <dbReference type="ARBA" id="ARBA00004141"/>
    </source>
</evidence>
<dbReference type="InterPro" id="IPR011990">
    <property type="entry name" value="TPR-like_helical_dom_sf"/>
</dbReference>
<accession>A0A1M6WEV8</accession>
<dbReference type="EMBL" id="FRAU01000008">
    <property type="protein sequence ID" value="SHK92154.1"/>
    <property type="molecule type" value="Genomic_DNA"/>
</dbReference>
<dbReference type="STRING" id="633813.SAMN04488087_2301"/>
<evidence type="ECO:0000313" key="7">
    <source>
        <dbReference type="Proteomes" id="UP000185812"/>
    </source>
</evidence>
<dbReference type="InterPro" id="IPR007311">
    <property type="entry name" value="ST7"/>
</dbReference>
<dbReference type="AlphaFoldDB" id="A0A1M6WEV8"/>
<dbReference type="PANTHER" id="PTHR12745:SF6">
    <property type="entry name" value="PROTEIN ST7 HOMOLOG"/>
    <property type="match status" value="1"/>
</dbReference>
<dbReference type="OrthoDB" id="6399948at2"/>
<protein>
    <submittedName>
        <fullName evidence="6">ST7 protein</fullName>
    </submittedName>
</protein>
<name>A0A1M6WEV8_9BACT</name>
<dbReference type="GO" id="GO:0016020">
    <property type="term" value="C:membrane"/>
    <property type="evidence" value="ECO:0007669"/>
    <property type="project" value="UniProtKB-SubCell"/>
</dbReference>
<evidence type="ECO:0000256" key="3">
    <source>
        <dbReference type="ARBA" id="ARBA00022989"/>
    </source>
</evidence>
<keyword evidence="3" id="KW-1133">Transmembrane helix</keyword>
<proteinExistence type="predicted"/>
<evidence type="ECO:0000256" key="5">
    <source>
        <dbReference type="SAM" id="MobiDB-lite"/>
    </source>
</evidence>
<evidence type="ECO:0000256" key="2">
    <source>
        <dbReference type="ARBA" id="ARBA00022692"/>
    </source>
</evidence>
<dbReference type="Pfam" id="PF04184">
    <property type="entry name" value="ST7"/>
    <property type="match status" value="1"/>
</dbReference>
<dbReference type="RefSeq" id="WP_072716115.1">
    <property type="nucleotide sequence ID" value="NZ_FRAU01000008.1"/>
</dbReference>
<keyword evidence="7" id="KW-1185">Reference proteome</keyword>
<reference evidence="7" key="1">
    <citation type="submission" date="2016-11" db="EMBL/GenBank/DDBJ databases">
        <authorList>
            <person name="Varghese N."/>
            <person name="Submissions S."/>
        </authorList>
    </citation>
    <scope>NUCLEOTIDE SEQUENCE [LARGE SCALE GENOMIC DNA]</scope>
    <source>
        <strain evidence="7">DSM 22212</strain>
    </source>
</reference>
<dbReference type="Proteomes" id="UP000185812">
    <property type="component" value="Unassembled WGS sequence"/>
</dbReference>
<organism evidence="6 7">
    <name type="scientific">Rhodothermus profundi</name>
    <dbReference type="NCBI Taxonomy" id="633813"/>
    <lineage>
        <taxon>Bacteria</taxon>
        <taxon>Pseudomonadati</taxon>
        <taxon>Rhodothermota</taxon>
        <taxon>Rhodothermia</taxon>
        <taxon>Rhodothermales</taxon>
        <taxon>Rhodothermaceae</taxon>
        <taxon>Rhodothermus</taxon>
    </lineage>
</organism>